<dbReference type="PANTHER" id="PTHR43553">
    <property type="entry name" value="HEAVY METAL TRANSPORTER"/>
    <property type="match status" value="1"/>
</dbReference>
<keyword evidence="5" id="KW-0547">Nucleotide-binding</keyword>
<dbReference type="InterPro" id="IPR003593">
    <property type="entry name" value="AAA+_ATPase"/>
</dbReference>
<dbReference type="STRING" id="1423724.FC32_GL000437"/>
<keyword evidence="4" id="KW-1003">Cell membrane</keyword>
<comment type="similarity">
    <text evidence="2">Belongs to the ABC transporter superfamily.</text>
</comment>
<dbReference type="EMBL" id="AZFT01000009">
    <property type="protein sequence ID" value="KRL87143.1"/>
    <property type="molecule type" value="Genomic_DNA"/>
</dbReference>
<dbReference type="CDD" id="cd03225">
    <property type="entry name" value="ABC_cobalt_CbiO_domain1"/>
    <property type="match status" value="2"/>
</dbReference>
<comment type="subcellular location">
    <subcellularLocation>
        <location evidence="1">Cell membrane</location>
        <topology evidence="1">Peripheral membrane protein</topology>
    </subcellularLocation>
</comment>
<dbReference type="SUPFAM" id="SSF52540">
    <property type="entry name" value="P-loop containing nucleoside triphosphate hydrolases"/>
    <property type="match status" value="2"/>
</dbReference>
<dbReference type="GO" id="GO:0043190">
    <property type="term" value="C:ATP-binding cassette (ABC) transporter complex"/>
    <property type="evidence" value="ECO:0007669"/>
    <property type="project" value="TreeGrafter"/>
</dbReference>
<dbReference type="eggNOG" id="COG1122">
    <property type="taxonomic scope" value="Bacteria"/>
</dbReference>
<evidence type="ECO:0000256" key="6">
    <source>
        <dbReference type="ARBA" id="ARBA00022840"/>
    </source>
</evidence>
<evidence type="ECO:0000259" key="9">
    <source>
        <dbReference type="PROSITE" id="PS50893"/>
    </source>
</evidence>
<feature type="domain" description="ABC transporter" evidence="9">
    <location>
        <begin position="251"/>
        <end position="472"/>
    </location>
</feature>
<dbReference type="OrthoDB" id="501320at2"/>
<evidence type="ECO:0000256" key="7">
    <source>
        <dbReference type="ARBA" id="ARBA00022967"/>
    </source>
</evidence>
<gene>
    <name evidence="10" type="ORF">FC32_GL000437</name>
</gene>
<evidence type="ECO:0000256" key="2">
    <source>
        <dbReference type="ARBA" id="ARBA00005417"/>
    </source>
</evidence>
<accession>A0A0R1U195</accession>
<reference evidence="10 11" key="1">
    <citation type="journal article" date="2015" name="Genome Announc.">
        <title>Expanding the biotechnology potential of lactobacilli through comparative genomics of 213 strains and associated genera.</title>
        <authorList>
            <person name="Sun Z."/>
            <person name="Harris H.M."/>
            <person name="McCann A."/>
            <person name="Guo C."/>
            <person name="Argimon S."/>
            <person name="Zhang W."/>
            <person name="Yang X."/>
            <person name="Jeffery I.B."/>
            <person name="Cooney J.C."/>
            <person name="Kagawa T.F."/>
            <person name="Liu W."/>
            <person name="Song Y."/>
            <person name="Salvetti E."/>
            <person name="Wrobel A."/>
            <person name="Rasinkangas P."/>
            <person name="Parkhill J."/>
            <person name="Rea M.C."/>
            <person name="O'Sullivan O."/>
            <person name="Ritari J."/>
            <person name="Douillard F.P."/>
            <person name="Paul Ross R."/>
            <person name="Yang R."/>
            <person name="Briner A.E."/>
            <person name="Felis G.E."/>
            <person name="de Vos W.M."/>
            <person name="Barrangou R."/>
            <person name="Klaenhammer T.R."/>
            <person name="Caufield P.W."/>
            <person name="Cui Y."/>
            <person name="Zhang H."/>
            <person name="O'Toole P.W."/>
        </authorList>
    </citation>
    <scope>NUCLEOTIDE SEQUENCE [LARGE SCALE GENOMIC DNA]</scope>
    <source>
        <strain evidence="10 11">DSM 16634</strain>
    </source>
</reference>
<dbReference type="PATRIC" id="fig|1423724.4.peg.458"/>
<keyword evidence="11" id="KW-1185">Reference proteome</keyword>
<keyword evidence="7" id="KW-1278">Translocase</keyword>
<evidence type="ECO:0000313" key="10">
    <source>
        <dbReference type="EMBL" id="KRL87143.1"/>
    </source>
</evidence>
<protein>
    <submittedName>
        <fullName evidence="10">ABC-type cobalt transport system, ATPase component</fullName>
    </submittedName>
</protein>
<dbReference type="Pfam" id="PF00005">
    <property type="entry name" value="ABC_tran"/>
    <property type="match status" value="2"/>
</dbReference>
<dbReference type="GO" id="GO:0042626">
    <property type="term" value="F:ATPase-coupled transmembrane transporter activity"/>
    <property type="evidence" value="ECO:0007669"/>
    <property type="project" value="TreeGrafter"/>
</dbReference>
<dbReference type="Gene3D" id="3.40.50.300">
    <property type="entry name" value="P-loop containing nucleotide triphosphate hydrolases"/>
    <property type="match status" value="2"/>
</dbReference>
<organism evidence="10 11">
    <name type="scientific">Ligilactobacillus apodemi DSM 16634 = JCM 16172</name>
    <dbReference type="NCBI Taxonomy" id="1423724"/>
    <lineage>
        <taxon>Bacteria</taxon>
        <taxon>Bacillati</taxon>
        <taxon>Bacillota</taxon>
        <taxon>Bacilli</taxon>
        <taxon>Lactobacillales</taxon>
        <taxon>Lactobacillaceae</taxon>
        <taxon>Ligilactobacillus</taxon>
    </lineage>
</organism>
<dbReference type="InterPro" id="IPR017871">
    <property type="entry name" value="ABC_transporter-like_CS"/>
</dbReference>
<dbReference type="Proteomes" id="UP000051324">
    <property type="component" value="Unassembled WGS sequence"/>
</dbReference>
<name>A0A0R1U195_9LACO</name>
<proteinExistence type="inferred from homology"/>
<keyword evidence="8" id="KW-0472">Membrane</keyword>
<evidence type="ECO:0000256" key="1">
    <source>
        <dbReference type="ARBA" id="ARBA00004202"/>
    </source>
</evidence>
<dbReference type="RefSeq" id="WP_025087575.1">
    <property type="nucleotide sequence ID" value="NZ_AZFT01000009.1"/>
</dbReference>
<keyword evidence="3" id="KW-0813">Transport</keyword>
<dbReference type="PROSITE" id="PS00211">
    <property type="entry name" value="ABC_TRANSPORTER_1"/>
    <property type="match status" value="1"/>
</dbReference>
<dbReference type="PANTHER" id="PTHR43553:SF27">
    <property type="entry name" value="ENERGY-COUPLING FACTOR TRANSPORTER ATP-BINDING PROTEIN ECFA2"/>
    <property type="match status" value="1"/>
</dbReference>
<dbReference type="PROSITE" id="PS50893">
    <property type="entry name" value="ABC_TRANSPORTER_2"/>
    <property type="match status" value="2"/>
</dbReference>
<dbReference type="InterPro" id="IPR015856">
    <property type="entry name" value="ABC_transpr_CbiO/EcfA_su"/>
</dbReference>
<dbReference type="SMART" id="SM00382">
    <property type="entry name" value="AAA"/>
    <property type="match status" value="2"/>
</dbReference>
<keyword evidence="6" id="KW-0067">ATP-binding</keyword>
<dbReference type="InterPro" id="IPR003439">
    <property type="entry name" value="ABC_transporter-like_ATP-bd"/>
</dbReference>
<comment type="caution">
    <text evidence="10">The sequence shown here is derived from an EMBL/GenBank/DDBJ whole genome shotgun (WGS) entry which is preliminary data.</text>
</comment>
<dbReference type="GO" id="GO:0005524">
    <property type="term" value="F:ATP binding"/>
    <property type="evidence" value="ECO:0007669"/>
    <property type="project" value="UniProtKB-KW"/>
</dbReference>
<sequence length="474" mass="53345">MIQLEIKDLTFTYQKGQKPVFERLNFAVEPQTWSLLVTPSGKGKSTLFKLLSGLYPQYGGHISSGGVFLDGYALSDVVSFERAKRISLLFQDPSRRFNMKNLSEQLTFLLENLQLPPEKIKARKQQVLRELGLEDLRARPFNQMSGGQKQQAALACALASDSEIILLDEPFANVDHDSKKRLLLLLKHIKETTTKTVIIADHDPTGYFELLDFCYEFSAQNDRLIKVPKQKYVTRETFPTITPKSLNHGDLQWHNLKLTRQAHTLLKPNTFTLPKGQIGLLSGANGAGKTTFFYALCQLYPLTAGKITFNGQKPPRFRKSRWAKYVSLMFQDATDQFICATVGEEIALAAKNTLAPKYWDKSRITTALEQLGLSELTGRSIYHLSGGQQKRLQLLVVLIMAQPVLLLDEPFASLDQAMVKKALALLTASCQALNTSILVISHQRNNITTKMDYELRLDNQQLVFLGGQHENVSP</sequence>
<evidence type="ECO:0000313" key="11">
    <source>
        <dbReference type="Proteomes" id="UP000051324"/>
    </source>
</evidence>
<dbReference type="GO" id="GO:0016887">
    <property type="term" value="F:ATP hydrolysis activity"/>
    <property type="evidence" value="ECO:0007669"/>
    <property type="project" value="InterPro"/>
</dbReference>
<dbReference type="InterPro" id="IPR050095">
    <property type="entry name" value="ECF_ABC_transporter_ATP-bd"/>
</dbReference>
<evidence type="ECO:0000256" key="3">
    <source>
        <dbReference type="ARBA" id="ARBA00022448"/>
    </source>
</evidence>
<evidence type="ECO:0000256" key="4">
    <source>
        <dbReference type="ARBA" id="ARBA00022475"/>
    </source>
</evidence>
<dbReference type="AlphaFoldDB" id="A0A0R1U195"/>
<evidence type="ECO:0000256" key="5">
    <source>
        <dbReference type="ARBA" id="ARBA00022741"/>
    </source>
</evidence>
<feature type="domain" description="ABC transporter" evidence="9">
    <location>
        <begin position="4"/>
        <end position="244"/>
    </location>
</feature>
<evidence type="ECO:0000256" key="8">
    <source>
        <dbReference type="ARBA" id="ARBA00023136"/>
    </source>
</evidence>
<dbReference type="InterPro" id="IPR027417">
    <property type="entry name" value="P-loop_NTPase"/>
</dbReference>